<gene>
    <name evidence="1" type="ORF">G6F64_014136</name>
</gene>
<keyword evidence="2" id="KW-1185">Reference proteome</keyword>
<name>A0A9P6WTY2_RHIOR</name>
<reference evidence="1" key="1">
    <citation type="journal article" date="2020" name="Microb. Genom.">
        <title>Genetic diversity of clinical and environmental Mucorales isolates obtained from an investigation of mucormycosis cases among solid organ transplant recipients.</title>
        <authorList>
            <person name="Nguyen M.H."/>
            <person name="Kaul D."/>
            <person name="Muto C."/>
            <person name="Cheng S.J."/>
            <person name="Richter R.A."/>
            <person name="Bruno V.M."/>
            <person name="Liu G."/>
            <person name="Beyhan S."/>
            <person name="Sundermann A.J."/>
            <person name="Mounaud S."/>
            <person name="Pasculle A.W."/>
            <person name="Nierman W.C."/>
            <person name="Driscoll E."/>
            <person name="Cumbie R."/>
            <person name="Clancy C.J."/>
            <person name="Dupont C.L."/>
        </authorList>
    </citation>
    <scope>NUCLEOTIDE SEQUENCE</scope>
    <source>
        <strain evidence="1">GL11</strain>
    </source>
</reference>
<proteinExistence type="predicted"/>
<comment type="caution">
    <text evidence="1">The sequence shown here is derived from an EMBL/GenBank/DDBJ whole genome shotgun (WGS) entry which is preliminary data.</text>
</comment>
<sequence>MLPNWSAVNGDSSDIFSTAVLPSARHGAVFQVAVMNGTFQGDTSAHTPTGWRMASMRWSLRVCGSTSP</sequence>
<protein>
    <submittedName>
        <fullName evidence="1">Uncharacterized protein</fullName>
    </submittedName>
</protein>
<dbReference type="Proteomes" id="UP000716291">
    <property type="component" value="Unassembled WGS sequence"/>
</dbReference>
<dbReference type="AlphaFoldDB" id="A0A9P6WTY2"/>
<accession>A0A9P6WTY2</accession>
<evidence type="ECO:0000313" key="1">
    <source>
        <dbReference type="EMBL" id="KAG1287507.1"/>
    </source>
</evidence>
<evidence type="ECO:0000313" key="2">
    <source>
        <dbReference type="Proteomes" id="UP000716291"/>
    </source>
</evidence>
<organism evidence="1 2">
    <name type="scientific">Rhizopus oryzae</name>
    <name type="common">Mucormycosis agent</name>
    <name type="synonym">Rhizopus arrhizus var. delemar</name>
    <dbReference type="NCBI Taxonomy" id="64495"/>
    <lineage>
        <taxon>Eukaryota</taxon>
        <taxon>Fungi</taxon>
        <taxon>Fungi incertae sedis</taxon>
        <taxon>Mucoromycota</taxon>
        <taxon>Mucoromycotina</taxon>
        <taxon>Mucoromycetes</taxon>
        <taxon>Mucorales</taxon>
        <taxon>Mucorineae</taxon>
        <taxon>Rhizopodaceae</taxon>
        <taxon>Rhizopus</taxon>
    </lineage>
</organism>
<dbReference type="EMBL" id="JAANQT010007362">
    <property type="protein sequence ID" value="KAG1287507.1"/>
    <property type="molecule type" value="Genomic_DNA"/>
</dbReference>